<keyword evidence="5 16" id="KW-0820">tRNA-binding</keyword>
<dbReference type="PANTHER" id="PTHR10947">
    <property type="entry name" value="PHENYLALANYL-TRNA SYNTHETASE BETA CHAIN AND LEUCINE-RICH REPEAT-CONTAINING PROTEIN 47"/>
    <property type="match status" value="1"/>
</dbReference>
<dbReference type="InterPro" id="IPR045864">
    <property type="entry name" value="aa-tRNA-synth_II/BPL/LPL"/>
</dbReference>
<keyword evidence="8 15" id="KW-0547">Nucleotide-binding</keyword>
<name>A0A5R8KGH8_9BACT</name>
<dbReference type="InterPro" id="IPR045060">
    <property type="entry name" value="Phe-tRNA-ligase_IIc_bsu"/>
</dbReference>
<protein>
    <recommendedName>
        <fullName evidence="15">Phenylalanine--tRNA ligase beta subunit</fullName>
        <ecNumber evidence="15">6.1.1.20</ecNumber>
    </recommendedName>
    <alternativeName>
        <fullName evidence="15">Phenylalanyl-tRNA synthetase beta subunit</fullName>
        <shortName evidence="15">PheRS</shortName>
    </alternativeName>
</protein>
<dbReference type="GO" id="GO:0009328">
    <property type="term" value="C:phenylalanine-tRNA ligase complex"/>
    <property type="evidence" value="ECO:0007669"/>
    <property type="project" value="TreeGrafter"/>
</dbReference>
<feature type="domain" description="TRNA-binding" evidence="17">
    <location>
        <begin position="40"/>
        <end position="149"/>
    </location>
</feature>
<dbReference type="InterPro" id="IPR041616">
    <property type="entry name" value="PheRS_beta_core"/>
</dbReference>
<dbReference type="OrthoDB" id="9805455at2"/>
<feature type="domain" description="FDX-ACB" evidence="18">
    <location>
        <begin position="700"/>
        <end position="796"/>
    </location>
</feature>
<dbReference type="NCBIfam" id="TIGR00472">
    <property type="entry name" value="pheT_bact"/>
    <property type="match status" value="1"/>
</dbReference>
<dbReference type="Gene3D" id="3.50.40.10">
    <property type="entry name" value="Phenylalanyl-trna Synthetase, Chain B, domain 3"/>
    <property type="match status" value="1"/>
</dbReference>
<dbReference type="AlphaFoldDB" id="A0A5R8KGH8"/>
<comment type="caution">
    <text evidence="20">The sequence shown here is derived from an EMBL/GenBank/DDBJ whole genome shotgun (WGS) entry which is preliminary data.</text>
</comment>
<dbReference type="SUPFAM" id="SSF55681">
    <property type="entry name" value="Class II aaRS and biotin synthetases"/>
    <property type="match status" value="1"/>
</dbReference>
<evidence type="ECO:0000313" key="21">
    <source>
        <dbReference type="Proteomes" id="UP000306196"/>
    </source>
</evidence>
<evidence type="ECO:0000256" key="2">
    <source>
        <dbReference type="ARBA" id="ARBA00008653"/>
    </source>
</evidence>
<dbReference type="GO" id="GO:0000287">
    <property type="term" value="F:magnesium ion binding"/>
    <property type="evidence" value="ECO:0007669"/>
    <property type="project" value="UniProtKB-UniRule"/>
</dbReference>
<sequence length="796" mass="85809">MKTSLKWLNAHLDLGSHSIDELRDMLTFAGIEVEGIEQSGVESDKIVVAQIVSFEQHPNADRLSVCQVDDGSGKARQIVCGAKNFKAGDKVPLALPGAVLPGGIEIKEGKLRELLSQGMLCSAKELGVGEDQGGLWILEAGLKVGTPMKELVASDVIFDLEVTPNRPDLLSHTGLARELAALTGKTLVQSDEMVLPVTEKAGVAEIHLAEPTLCPFYTLRRIEGVKVGPSPEWLQSRLKSIGLRPINNIVDITNYVLFEVGQPLHAFDAAKLVVPVTIRKATEGEKLVALDGNEHALLPEDLVIADNGKALAIAGVMGGEESGVTEGTTDILLEAAYFNPSSVRRTARRLVLSTDSSYRFERGVDAQAVIRASALATQLILQTAGGKASETLLVAGEAPVLTQPVVLDEERARRLIGIADLPRAEMHAILTSLGLVKTCETEVTSTWTVPSYRNDLLRSVDLVEELARVIGLDRVPSKASGVFVAPQSADKSYDFMMQVRQALTNRGFNEAQTLRLVSKGQLTDVLAAKVDAVALKNPLSEDHTHLRPGLIPGLLMTAGHNVRQGLATLRFFELGRVFLLNPNGSSREEERLSVLMSGPEHAVSWNAKSPAVADIHALRGVLESLPGLAGQGLLLVPKAVDGWLLSAEIKRGSKTLGWIAQVAPARARELDARHPIYVAELAVSALQQGVVSAVKFSDLPRYPSVTRDVALEVAADLPHATVAAFFEKQKEPLLMGAELFDVFVDASGERLAHDKKSIAWRLTYRSSERTLATKEVDETHQRVLKALVGTVPATIR</sequence>
<evidence type="ECO:0000256" key="1">
    <source>
        <dbReference type="ARBA" id="ARBA00004496"/>
    </source>
</evidence>
<organism evidence="20 21">
    <name type="scientific">Phragmitibacter flavus</name>
    <dbReference type="NCBI Taxonomy" id="2576071"/>
    <lineage>
        <taxon>Bacteria</taxon>
        <taxon>Pseudomonadati</taxon>
        <taxon>Verrucomicrobiota</taxon>
        <taxon>Verrucomicrobiia</taxon>
        <taxon>Verrucomicrobiales</taxon>
        <taxon>Verrucomicrobiaceae</taxon>
        <taxon>Phragmitibacter</taxon>
    </lineage>
</organism>
<evidence type="ECO:0000256" key="10">
    <source>
        <dbReference type="ARBA" id="ARBA00022842"/>
    </source>
</evidence>
<gene>
    <name evidence="15" type="primary">pheT</name>
    <name evidence="20" type="ORF">FEM03_07705</name>
</gene>
<accession>A0A5R8KGH8</accession>
<dbReference type="Pfam" id="PF17759">
    <property type="entry name" value="tRNA_synthFbeta"/>
    <property type="match status" value="1"/>
</dbReference>
<dbReference type="CDD" id="cd00769">
    <property type="entry name" value="PheRS_beta_core"/>
    <property type="match status" value="1"/>
</dbReference>
<dbReference type="SUPFAM" id="SSF46955">
    <property type="entry name" value="Putative DNA-binding domain"/>
    <property type="match status" value="1"/>
</dbReference>
<dbReference type="Gene3D" id="3.30.930.10">
    <property type="entry name" value="Bira Bifunctional Protein, Domain 2"/>
    <property type="match status" value="1"/>
</dbReference>
<comment type="catalytic activity">
    <reaction evidence="14 15">
        <text>tRNA(Phe) + L-phenylalanine + ATP = L-phenylalanyl-tRNA(Phe) + AMP + diphosphate + H(+)</text>
        <dbReference type="Rhea" id="RHEA:19413"/>
        <dbReference type="Rhea" id="RHEA-COMP:9668"/>
        <dbReference type="Rhea" id="RHEA-COMP:9699"/>
        <dbReference type="ChEBI" id="CHEBI:15378"/>
        <dbReference type="ChEBI" id="CHEBI:30616"/>
        <dbReference type="ChEBI" id="CHEBI:33019"/>
        <dbReference type="ChEBI" id="CHEBI:58095"/>
        <dbReference type="ChEBI" id="CHEBI:78442"/>
        <dbReference type="ChEBI" id="CHEBI:78531"/>
        <dbReference type="ChEBI" id="CHEBI:456215"/>
        <dbReference type="EC" id="6.1.1.20"/>
    </reaction>
</comment>
<dbReference type="GO" id="GO:0006432">
    <property type="term" value="P:phenylalanyl-tRNA aminoacylation"/>
    <property type="evidence" value="ECO:0007669"/>
    <property type="project" value="UniProtKB-UniRule"/>
</dbReference>
<feature type="binding site" evidence="15">
    <location>
        <position position="461"/>
    </location>
    <ligand>
        <name>Mg(2+)</name>
        <dbReference type="ChEBI" id="CHEBI:18420"/>
        <note>shared with alpha subunit</note>
    </ligand>
</feature>
<comment type="subunit">
    <text evidence="3 15">Tetramer of two alpha and two beta subunits.</text>
</comment>
<evidence type="ECO:0000256" key="11">
    <source>
        <dbReference type="ARBA" id="ARBA00022884"/>
    </source>
</evidence>
<keyword evidence="10 15" id="KW-0460">Magnesium</keyword>
<evidence type="ECO:0000256" key="3">
    <source>
        <dbReference type="ARBA" id="ARBA00011209"/>
    </source>
</evidence>
<keyword evidence="4 15" id="KW-0963">Cytoplasm</keyword>
<dbReference type="InterPro" id="IPR036690">
    <property type="entry name" value="Fdx_antiC-bd_sf"/>
</dbReference>
<dbReference type="Gene3D" id="2.40.50.140">
    <property type="entry name" value="Nucleic acid-binding proteins"/>
    <property type="match status" value="1"/>
</dbReference>
<dbReference type="Pfam" id="PF01588">
    <property type="entry name" value="tRNA_bind"/>
    <property type="match status" value="1"/>
</dbReference>
<evidence type="ECO:0000256" key="16">
    <source>
        <dbReference type="PROSITE-ProRule" id="PRU00209"/>
    </source>
</evidence>
<dbReference type="GO" id="GO:0004826">
    <property type="term" value="F:phenylalanine-tRNA ligase activity"/>
    <property type="evidence" value="ECO:0007669"/>
    <property type="project" value="UniProtKB-UniRule"/>
</dbReference>
<dbReference type="GO" id="GO:0005524">
    <property type="term" value="F:ATP binding"/>
    <property type="evidence" value="ECO:0007669"/>
    <property type="project" value="UniProtKB-UniRule"/>
</dbReference>
<dbReference type="PROSITE" id="PS51483">
    <property type="entry name" value="B5"/>
    <property type="match status" value="1"/>
</dbReference>
<evidence type="ECO:0000259" key="19">
    <source>
        <dbReference type="PROSITE" id="PS51483"/>
    </source>
</evidence>
<evidence type="ECO:0000256" key="14">
    <source>
        <dbReference type="ARBA" id="ARBA00049255"/>
    </source>
</evidence>
<dbReference type="FunFam" id="2.40.50.140:FF:000045">
    <property type="entry name" value="Phenylalanine--tRNA ligase beta subunit"/>
    <property type="match status" value="1"/>
</dbReference>
<evidence type="ECO:0000256" key="9">
    <source>
        <dbReference type="ARBA" id="ARBA00022840"/>
    </source>
</evidence>
<dbReference type="InterPro" id="IPR004532">
    <property type="entry name" value="Phe-tRNA-ligase_IIc_bsu_bact"/>
</dbReference>
<evidence type="ECO:0000256" key="8">
    <source>
        <dbReference type="ARBA" id="ARBA00022741"/>
    </source>
</evidence>
<dbReference type="SUPFAM" id="SSF50249">
    <property type="entry name" value="Nucleic acid-binding proteins"/>
    <property type="match status" value="1"/>
</dbReference>
<dbReference type="Gene3D" id="3.30.70.380">
    <property type="entry name" value="Ferrodoxin-fold anticodon-binding domain"/>
    <property type="match status" value="1"/>
</dbReference>
<dbReference type="InterPro" id="IPR002547">
    <property type="entry name" value="tRNA-bd_dom"/>
</dbReference>
<dbReference type="InterPro" id="IPR012340">
    <property type="entry name" value="NA-bd_OB-fold"/>
</dbReference>
<keyword evidence="21" id="KW-1185">Reference proteome</keyword>
<evidence type="ECO:0000256" key="4">
    <source>
        <dbReference type="ARBA" id="ARBA00022490"/>
    </source>
</evidence>
<reference evidence="20 21" key="1">
    <citation type="submission" date="2019-05" db="EMBL/GenBank/DDBJ databases">
        <title>Verrucobacter flavum gen. nov., sp. nov. a new member of the family Verrucomicrobiaceae.</title>
        <authorList>
            <person name="Szuroczki S."/>
            <person name="Abbaszade G."/>
            <person name="Szabo A."/>
            <person name="Felfoldi T."/>
            <person name="Schumann P."/>
            <person name="Boka K."/>
            <person name="Keki Z."/>
            <person name="Toumi M."/>
            <person name="Toth E."/>
        </authorList>
    </citation>
    <scope>NUCLEOTIDE SEQUENCE [LARGE SCALE GENOMIC DNA]</scope>
    <source>
        <strain evidence="20 21">MG-N-17</strain>
    </source>
</reference>
<evidence type="ECO:0000259" key="18">
    <source>
        <dbReference type="PROSITE" id="PS51447"/>
    </source>
</evidence>
<dbReference type="EC" id="6.1.1.20" evidence="15"/>
<dbReference type="FunFam" id="3.50.40.10:FF:000001">
    <property type="entry name" value="Phenylalanine--tRNA ligase beta subunit"/>
    <property type="match status" value="1"/>
</dbReference>
<dbReference type="HAMAP" id="MF_00283">
    <property type="entry name" value="Phe_tRNA_synth_beta1"/>
    <property type="match status" value="1"/>
</dbReference>
<dbReference type="SMART" id="SM00874">
    <property type="entry name" value="B5"/>
    <property type="match status" value="1"/>
</dbReference>
<evidence type="ECO:0000256" key="12">
    <source>
        <dbReference type="ARBA" id="ARBA00022917"/>
    </source>
</evidence>
<evidence type="ECO:0000256" key="5">
    <source>
        <dbReference type="ARBA" id="ARBA00022555"/>
    </source>
</evidence>
<keyword evidence="7 15" id="KW-0479">Metal-binding</keyword>
<dbReference type="Pfam" id="PF03483">
    <property type="entry name" value="B3_4"/>
    <property type="match status" value="1"/>
</dbReference>
<dbReference type="InterPro" id="IPR005146">
    <property type="entry name" value="B3/B4_tRNA-bd"/>
</dbReference>
<evidence type="ECO:0000256" key="6">
    <source>
        <dbReference type="ARBA" id="ARBA00022598"/>
    </source>
</evidence>
<feature type="binding site" evidence="15">
    <location>
        <position position="455"/>
    </location>
    <ligand>
        <name>Mg(2+)</name>
        <dbReference type="ChEBI" id="CHEBI:18420"/>
        <note>shared with alpha subunit</note>
    </ligand>
</feature>
<dbReference type="Pfam" id="PF03147">
    <property type="entry name" value="FDX-ACB"/>
    <property type="match status" value="1"/>
</dbReference>
<feature type="binding site" evidence="15">
    <location>
        <position position="464"/>
    </location>
    <ligand>
        <name>Mg(2+)</name>
        <dbReference type="ChEBI" id="CHEBI:18420"/>
        <note>shared with alpha subunit</note>
    </ligand>
</feature>
<proteinExistence type="inferred from homology"/>
<dbReference type="GO" id="GO:0000049">
    <property type="term" value="F:tRNA binding"/>
    <property type="evidence" value="ECO:0007669"/>
    <property type="project" value="UniProtKB-UniRule"/>
</dbReference>
<evidence type="ECO:0000256" key="13">
    <source>
        <dbReference type="ARBA" id="ARBA00023146"/>
    </source>
</evidence>
<dbReference type="InterPro" id="IPR033714">
    <property type="entry name" value="tRNA_bind_bactPheRS"/>
</dbReference>
<dbReference type="NCBIfam" id="NF045760">
    <property type="entry name" value="YtpR"/>
    <property type="match status" value="1"/>
</dbReference>
<dbReference type="InterPro" id="IPR020825">
    <property type="entry name" value="Phe-tRNA_synthase-like_B3/B4"/>
</dbReference>
<keyword evidence="12 15" id="KW-0648">Protein biosynthesis</keyword>
<dbReference type="RefSeq" id="WP_138085618.1">
    <property type="nucleotide sequence ID" value="NZ_VAUV01000005.1"/>
</dbReference>
<feature type="binding site" evidence="15">
    <location>
        <position position="465"/>
    </location>
    <ligand>
        <name>Mg(2+)</name>
        <dbReference type="ChEBI" id="CHEBI:18420"/>
        <note>shared with alpha subunit</note>
    </ligand>
</feature>
<dbReference type="EMBL" id="VAUV01000005">
    <property type="protein sequence ID" value="TLD71404.1"/>
    <property type="molecule type" value="Genomic_DNA"/>
</dbReference>
<dbReference type="InterPro" id="IPR005147">
    <property type="entry name" value="tRNA_synthase_B5-dom"/>
</dbReference>
<keyword evidence="9 15" id="KW-0067">ATP-binding</keyword>
<dbReference type="InterPro" id="IPR005121">
    <property type="entry name" value="Fdx_antiC-bd"/>
</dbReference>
<dbReference type="Proteomes" id="UP000306196">
    <property type="component" value="Unassembled WGS sequence"/>
</dbReference>
<comment type="subcellular location">
    <subcellularLocation>
        <location evidence="1 15">Cytoplasm</location>
    </subcellularLocation>
</comment>
<dbReference type="SUPFAM" id="SSF54991">
    <property type="entry name" value="Anticodon-binding domain of PheRS"/>
    <property type="match status" value="1"/>
</dbReference>
<dbReference type="CDD" id="cd02796">
    <property type="entry name" value="tRNA_bind_bactPheRS"/>
    <property type="match status" value="1"/>
</dbReference>
<dbReference type="Pfam" id="PF03484">
    <property type="entry name" value="B5"/>
    <property type="match status" value="1"/>
</dbReference>
<evidence type="ECO:0000256" key="7">
    <source>
        <dbReference type="ARBA" id="ARBA00022723"/>
    </source>
</evidence>
<dbReference type="SMART" id="SM00896">
    <property type="entry name" value="FDX-ACB"/>
    <property type="match status" value="1"/>
</dbReference>
<dbReference type="InterPro" id="IPR009061">
    <property type="entry name" value="DNA-bd_dom_put_sf"/>
</dbReference>
<dbReference type="PANTHER" id="PTHR10947:SF0">
    <property type="entry name" value="PHENYLALANINE--TRNA LIGASE BETA SUBUNIT"/>
    <property type="match status" value="1"/>
</dbReference>
<dbReference type="PROSITE" id="PS51447">
    <property type="entry name" value="FDX_ACB"/>
    <property type="match status" value="1"/>
</dbReference>
<dbReference type="SMART" id="SM00873">
    <property type="entry name" value="B3_4"/>
    <property type="match status" value="1"/>
</dbReference>
<keyword evidence="13 15" id="KW-0030">Aminoacyl-tRNA synthetase</keyword>
<dbReference type="Gene3D" id="3.30.56.10">
    <property type="match status" value="2"/>
</dbReference>
<evidence type="ECO:0000313" key="20">
    <source>
        <dbReference type="EMBL" id="TLD71404.1"/>
    </source>
</evidence>
<comment type="cofactor">
    <cofactor evidence="15">
        <name>Mg(2+)</name>
        <dbReference type="ChEBI" id="CHEBI:18420"/>
    </cofactor>
    <text evidence="15">Binds 2 magnesium ions per tetramer.</text>
</comment>
<evidence type="ECO:0000259" key="17">
    <source>
        <dbReference type="PROSITE" id="PS50886"/>
    </source>
</evidence>
<keyword evidence="11 16" id="KW-0694">RNA-binding</keyword>
<keyword evidence="6 15" id="KW-0436">Ligase</keyword>
<feature type="domain" description="B5" evidence="19">
    <location>
        <begin position="400"/>
        <end position="477"/>
    </location>
</feature>
<dbReference type="SUPFAM" id="SSF56037">
    <property type="entry name" value="PheT/TilS domain"/>
    <property type="match status" value="1"/>
</dbReference>
<evidence type="ECO:0000256" key="15">
    <source>
        <dbReference type="HAMAP-Rule" id="MF_00283"/>
    </source>
</evidence>
<comment type="similarity">
    <text evidence="2 15">Belongs to the phenylalanyl-tRNA synthetase beta subunit family. Type 1 subfamily.</text>
</comment>
<dbReference type="PROSITE" id="PS50886">
    <property type="entry name" value="TRBD"/>
    <property type="match status" value="1"/>
</dbReference>